<feature type="region of interest" description="Disordered" evidence="1">
    <location>
        <begin position="39"/>
        <end position="76"/>
    </location>
</feature>
<gene>
    <name evidence="2" type="ORF">ERS007739_01412</name>
</gene>
<dbReference type="EMBL" id="CSBK01000534">
    <property type="protein sequence ID" value="COX52278.1"/>
    <property type="molecule type" value="Genomic_DNA"/>
</dbReference>
<accession>A0A916L9R0</accession>
<evidence type="ECO:0000313" key="3">
    <source>
        <dbReference type="Proteomes" id="UP000039021"/>
    </source>
</evidence>
<reference evidence="3" key="1">
    <citation type="submission" date="2015-03" db="EMBL/GenBank/DDBJ databases">
        <authorList>
            <consortium name="Pathogen Informatics"/>
        </authorList>
    </citation>
    <scope>NUCLEOTIDE SEQUENCE [LARGE SCALE GENOMIC DNA]</scope>
    <source>
        <strain evidence="3">N09902308</strain>
    </source>
</reference>
<evidence type="ECO:0000313" key="2">
    <source>
        <dbReference type="EMBL" id="COX52278.1"/>
    </source>
</evidence>
<dbReference type="Proteomes" id="UP000039021">
    <property type="component" value="Unassembled WGS sequence"/>
</dbReference>
<name>A0A916L9R0_MYCTX</name>
<sequence>MNGDRGQVVVVQPGPSQLGFGQVEAERLDQMQFTAGCGARPDGVAGVGGDTRRYEQQPEHPPIMAKRPVPVCRPVR</sequence>
<comment type="caution">
    <text evidence="2">The sequence shown here is derived from an EMBL/GenBank/DDBJ whole genome shotgun (WGS) entry which is preliminary data.</text>
</comment>
<proteinExistence type="predicted"/>
<organism evidence="2 3">
    <name type="scientific">Mycobacterium tuberculosis</name>
    <dbReference type="NCBI Taxonomy" id="1773"/>
    <lineage>
        <taxon>Bacteria</taxon>
        <taxon>Bacillati</taxon>
        <taxon>Actinomycetota</taxon>
        <taxon>Actinomycetes</taxon>
        <taxon>Mycobacteriales</taxon>
        <taxon>Mycobacteriaceae</taxon>
        <taxon>Mycobacterium</taxon>
        <taxon>Mycobacterium tuberculosis complex</taxon>
    </lineage>
</organism>
<dbReference type="AlphaFoldDB" id="A0A916L9R0"/>
<protein>
    <submittedName>
        <fullName evidence="2">Uncharacterized protein</fullName>
    </submittedName>
</protein>
<evidence type="ECO:0000256" key="1">
    <source>
        <dbReference type="SAM" id="MobiDB-lite"/>
    </source>
</evidence>